<evidence type="ECO:0000313" key="3">
    <source>
        <dbReference type="Proteomes" id="UP001549313"/>
    </source>
</evidence>
<proteinExistence type="predicted"/>
<sequence length="186" mass="19048">MGWSFGASRMWAQGAAAAVLAGCLATAGAAHAETVESTSGFDVMVTGRIVSDCVLTGGADFDLGELTGGEVVKANLGLRCNLPFDLTFESQRGGLAHIAKPRGEGPFAGLLPYTLRVVVPTLAPQAGTMSASYSSADLIARRTLSSGEAVAAGGGEIEFRMQQPQGAGLLAGEYSETLNVTLQPRV</sequence>
<organism evidence="2 3">
    <name type="scientific">Brevundimonas faecalis</name>
    <dbReference type="NCBI Taxonomy" id="947378"/>
    <lineage>
        <taxon>Bacteria</taxon>
        <taxon>Pseudomonadati</taxon>
        <taxon>Pseudomonadota</taxon>
        <taxon>Alphaproteobacteria</taxon>
        <taxon>Caulobacterales</taxon>
        <taxon>Caulobacteraceae</taxon>
        <taxon>Brevundimonas</taxon>
    </lineage>
</organism>
<keyword evidence="1" id="KW-0732">Signal</keyword>
<accession>A0ABV2REM5</accession>
<dbReference type="RefSeq" id="WP_354089873.1">
    <property type="nucleotide sequence ID" value="NZ_JBEPTF010000004.1"/>
</dbReference>
<feature type="signal peptide" evidence="1">
    <location>
        <begin position="1"/>
        <end position="32"/>
    </location>
</feature>
<gene>
    <name evidence="2" type="ORF">ABIE19_002859</name>
</gene>
<reference evidence="2 3" key="1">
    <citation type="submission" date="2024-06" db="EMBL/GenBank/DDBJ databases">
        <title>Sorghum-associated microbial communities from plants grown in Nebraska, USA.</title>
        <authorList>
            <person name="Schachtman D."/>
        </authorList>
    </citation>
    <scope>NUCLEOTIDE SEQUENCE [LARGE SCALE GENOMIC DNA]</scope>
    <source>
        <strain evidence="2 3">2814</strain>
    </source>
</reference>
<name>A0ABV2REM5_9CAUL</name>
<protein>
    <recommendedName>
        <fullName evidence="4">DUF4402 domain-containing protein</fullName>
    </recommendedName>
</protein>
<keyword evidence="3" id="KW-1185">Reference proteome</keyword>
<dbReference type="EMBL" id="JBEPTF010000004">
    <property type="protein sequence ID" value="MET4684910.1"/>
    <property type="molecule type" value="Genomic_DNA"/>
</dbReference>
<evidence type="ECO:0000256" key="1">
    <source>
        <dbReference type="SAM" id="SignalP"/>
    </source>
</evidence>
<comment type="caution">
    <text evidence="2">The sequence shown here is derived from an EMBL/GenBank/DDBJ whole genome shotgun (WGS) entry which is preliminary data.</text>
</comment>
<feature type="chain" id="PRO_5047143803" description="DUF4402 domain-containing protein" evidence="1">
    <location>
        <begin position="33"/>
        <end position="186"/>
    </location>
</feature>
<dbReference type="Proteomes" id="UP001549313">
    <property type="component" value="Unassembled WGS sequence"/>
</dbReference>
<evidence type="ECO:0008006" key="4">
    <source>
        <dbReference type="Google" id="ProtNLM"/>
    </source>
</evidence>
<evidence type="ECO:0000313" key="2">
    <source>
        <dbReference type="EMBL" id="MET4684910.1"/>
    </source>
</evidence>